<reference evidence="1 2" key="1">
    <citation type="submission" date="2019-11" db="EMBL/GenBank/DDBJ databases">
        <title>Spirosoma endbachense sp. nov., isolated from a natural salt meadow.</title>
        <authorList>
            <person name="Rojas J."/>
            <person name="Ambika Manirajan B."/>
            <person name="Ratering S."/>
            <person name="Suarez C."/>
            <person name="Geissler-Plaum R."/>
            <person name="Schnell S."/>
        </authorList>
    </citation>
    <scope>NUCLEOTIDE SEQUENCE [LARGE SCALE GENOMIC DNA]</scope>
    <source>
        <strain evidence="1 2">I-24</strain>
    </source>
</reference>
<dbReference type="RefSeq" id="WP_162388664.1">
    <property type="nucleotide sequence ID" value="NZ_CP045997.1"/>
</dbReference>
<accession>A0A6P1VYG5</accession>
<name>A0A6P1VYG5_9BACT</name>
<gene>
    <name evidence="1" type="ORF">GJR95_26050</name>
</gene>
<proteinExistence type="predicted"/>
<sequence length="116" mass="12923">MIADSQSSHRILVDEPGLLLAQCRCCGEIELYFQGMALALTLTDLHALVTRLDSLPTSPNYVVNLLDVRDTTARVGFQAVGLHLNANDRDRLLRGLSLACMRLDMNLFTQRQLPLN</sequence>
<evidence type="ECO:0000313" key="1">
    <source>
        <dbReference type="EMBL" id="QHV98251.1"/>
    </source>
</evidence>
<dbReference type="EMBL" id="CP045997">
    <property type="protein sequence ID" value="QHV98251.1"/>
    <property type="molecule type" value="Genomic_DNA"/>
</dbReference>
<protein>
    <submittedName>
        <fullName evidence="1">Uncharacterized protein</fullName>
    </submittedName>
</protein>
<dbReference type="AlphaFoldDB" id="A0A6P1VYG5"/>
<dbReference type="KEGG" id="senf:GJR95_26050"/>
<keyword evidence="2" id="KW-1185">Reference proteome</keyword>
<dbReference type="Proteomes" id="UP000464577">
    <property type="component" value="Chromosome"/>
</dbReference>
<evidence type="ECO:0000313" key="2">
    <source>
        <dbReference type="Proteomes" id="UP000464577"/>
    </source>
</evidence>
<organism evidence="1 2">
    <name type="scientific">Spirosoma endbachense</name>
    <dbReference type="NCBI Taxonomy" id="2666025"/>
    <lineage>
        <taxon>Bacteria</taxon>
        <taxon>Pseudomonadati</taxon>
        <taxon>Bacteroidota</taxon>
        <taxon>Cytophagia</taxon>
        <taxon>Cytophagales</taxon>
        <taxon>Cytophagaceae</taxon>
        <taxon>Spirosoma</taxon>
    </lineage>
</organism>